<sequence length="295" mass="32651">MRARLCAAAMCAALLLSSCSAAVSENGVYSLDGDLVKDITPLDERSVERFAEKLVSVRETYLTDANQVFYAIIPDKAQYADEAVPRIELDSVCDLLDSALPDWTRIDLSDALTADSYYRTDGHWRQEKLQGVVDALGNSMGFSVDLSAFEQNQFDDFFGTYAKDVRQARPEKLIWLTNNDTQAAVTDNYQAPDVTTVYDTGKLASEIPYDVFLSGATPVVTITNPTAATDRELVVFRDSFSSSLAPLLCGAYARITLLDLRYMASGLIPQFVTFDDQDVLFLYSLEIVNNSAMLR</sequence>
<gene>
    <name evidence="2" type="ORF">WMO24_02390</name>
</gene>
<comment type="caution">
    <text evidence="2">The sequence shown here is derived from an EMBL/GenBank/DDBJ whole genome shotgun (WGS) entry which is preliminary data.</text>
</comment>
<evidence type="ECO:0000313" key="2">
    <source>
        <dbReference type="EMBL" id="MEQ2519292.1"/>
    </source>
</evidence>
<dbReference type="RefSeq" id="WP_349214653.1">
    <property type="nucleotide sequence ID" value="NZ_JBBMFA010000047.1"/>
</dbReference>
<feature type="signal peptide" evidence="1">
    <location>
        <begin position="1"/>
        <end position="21"/>
    </location>
</feature>
<feature type="chain" id="PRO_5045140186" evidence="1">
    <location>
        <begin position="22"/>
        <end position="295"/>
    </location>
</feature>
<evidence type="ECO:0000313" key="3">
    <source>
        <dbReference type="Proteomes" id="UP001477672"/>
    </source>
</evidence>
<keyword evidence="1" id="KW-0732">Signal</keyword>
<keyword evidence="3" id="KW-1185">Reference proteome</keyword>
<dbReference type="EMBL" id="JBBMFA010000047">
    <property type="protein sequence ID" value="MEQ2519292.1"/>
    <property type="molecule type" value="Genomic_DNA"/>
</dbReference>
<accession>A0ABV1GBS3</accession>
<proteinExistence type="predicted"/>
<name>A0ABV1GBS3_9FIRM</name>
<dbReference type="PROSITE" id="PS51257">
    <property type="entry name" value="PROKAR_LIPOPROTEIN"/>
    <property type="match status" value="1"/>
</dbReference>
<evidence type="ECO:0000256" key="1">
    <source>
        <dbReference type="SAM" id="SignalP"/>
    </source>
</evidence>
<organism evidence="2 3">
    <name type="scientific">Ruthenibacterium intestinale</name>
    <dbReference type="NCBI Taxonomy" id="3133163"/>
    <lineage>
        <taxon>Bacteria</taxon>
        <taxon>Bacillati</taxon>
        <taxon>Bacillota</taxon>
        <taxon>Clostridia</taxon>
        <taxon>Eubacteriales</taxon>
        <taxon>Oscillospiraceae</taxon>
        <taxon>Ruthenibacterium</taxon>
    </lineage>
</organism>
<dbReference type="Proteomes" id="UP001477672">
    <property type="component" value="Unassembled WGS sequence"/>
</dbReference>
<reference evidence="2 3" key="1">
    <citation type="submission" date="2024-03" db="EMBL/GenBank/DDBJ databases">
        <title>Human intestinal bacterial collection.</title>
        <authorList>
            <person name="Pauvert C."/>
            <person name="Hitch T.C.A."/>
            <person name="Clavel T."/>
        </authorList>
    </citation>
    <scope>NUCLEOTIDE SEQUENCE [LARGE SCALE GENOMIC DNA]</scope>
    <source>
        <strain evidence="2 3">CLA-JM-H11</strain>
    </source>
</reference>
<protein>
    <submittedName>
        <fullName evidence="2">DHHW family protein</fullName>
    </submittedName>
</protein>